<protein>
    <submittedName>
        <fullName evidence="2">Uncharacterized protein</fullName>
    </submittedName>
</protein>
<feature type="region of interest" description="Disordered" evidence="1">
    <location>
        <begin position="113"/>
        <end position="172"/>
    </location>
</feature>
<evidence type="ECO:0000256" key="1">
    <source>
        <dbReference type="SAM" id="MobiDB-lite"/>
    </source>
</evidence>
<name>A0A0A9Y669_LYGHE</name>
<evidence type="ECO:0000313" key="2">
    <source>
        <dbReference type="EMBL" id="JAG27106.1"/>
    </source>
</evidence>
<sequence>AQQDITPRQMERLLATISYGLFAQCLHFQKASQAFLKNFPEAIPSFIEHFTHEQADFKQTSDDLVQFVCGKRAQVIAERRNLLMPSDPGVKRQMMAVPPSTTHLFQETALAACPLPPPKPKSSGPRFKRKMQRQGIGQHDIKRARTAPTGDASTSDRKHRTQPFSNHNLQPF</sequence>
<reference evidence="2" key="1">
    <citation type="journal article" date="2014" name="PLoS ONE">
        <title>Transcriptome-Based Identification of ABC Transporters in the Western Tarnished Plant Bug Lygus hesperus.</title>
        <authorList>
            <person name="Hull J.J."/>
            <person name="Chaney K."/>
            <person name="Geib S.M."/>
            <person name="Fabrick J.A."/>
            <person name="Brent C.S."/>
            <person name="Walsh D."/>
            <person name="Lavine L.C."/>
        </authorList>
    </citation>
    <scope>NUCLEOTIDE SEQUENCE</scope>
</reference>
<dbReference type="EMBL" id="GBHO01016498">
    <property type="protein sequence ID" value="JAG27106.1"/>
    <property type="molecule type" value="Transcribed_RNA"/>
</dbReference>
<dbReference type="AlphaFoldDB" id="A0A0A9Y669"/>
<accession>A0A0A9Y669</accession>
<feature type="non-terminal residue" evidence="2">
    <location>
        <position position="172"/>
    </location>
</feature>
<proteinExistence type="predicted"/>
<gene>
    <name evidence="2" type="ORF">CM83_103598</name>
</gene>
<feature type="compositionally biased region" description="Polar residues" evidence="1">
    <location>
        <begin position="162"/>
        <end position="172"/>
    </location>
</feature>
<organism evidence="2">
    <name type="scientific">Lygus hesperus</name>
    <name type="common">Western plant bug</name>
    <dbReference type="NCBI Taxonomy" id="30085"/>
    <lineage>
        <taxon>Eukaryota</taxon>
        <taxon>Metazoa</taxon>
        <taxon>Ecdysozoa</taxon>
        <taxon>Arthropoda</taxon>
        <taxon>Hexapoda</taxon>
        <taxon>Insecta</taxon>
        <taxon>Pterygota</taxon>
        <taxon>Neoptera</taxon>
        <taxon>Paraneoptera</taxon>
        <taxon>Hemiptera</taxon>
        <taxon>Heteroptera</taxon>
        <taxon>Panheteroptera</taxon>
        <taxon>Cimicomorpha</taxon>
        <taxon>Miridae</taxon>
        <taxon>Mirini</taxon>
        <taxon>Lygus</taxon>
    </lineage>
</organism>
<feature type="non-terminal residue" evidence="2">
    <location>
        <position position="1"/>
    </location>
</feature>
<reference evidence="2" key="2">
    <citation type="submission" date="2014-07" db="EMBL/GenBank/DDBJ databases">
        <authorList>
            <person name="Hull J."/>
        </authorList>
    </citation>
    <scope>NUCLEOTIDE SEQUENCE</scope>
</reference>